<sequence>MDLSNEREQIFKEVKNYYREIKNKEKSFITGETYIPPSGKVLDEDDLINLIDASLDMWLTSGRYAKEFEKQFAEFLGIRYCSLVNSGSSANLIAISALTSYKLGDRRLKPGDEVITVAAGFPTTIAPIIQNRLVPVFIDVELGTYDYDVNQIEKAISDKTKAIFMAHTLGNPFNLDKVLELAKRYNLWVIEDNCDALGAKYRGKYTGTYGHIATFSFYPAHHITMGEGGAVVTDDPELHKIILSFRDWGRDCWCPPGKDNTCGRRFSQQHGELPFGYDHKYVYSHLGYNLKVTDIQAAIGLSQLKKLPKFIEKRQENFRILYEGLKDLENYFILPKATENSEASWFGFILTIKENAPFNRNELINYLEKNKIGTRLLFAGNILRQPAFTNNDIEYKIIDNLKNTDIIMERTFWIGVWPGIDEKMAQYIIDVIKKFIKQGR</sequence>
<dbReference type="Gene3D" id="3.90.1150.10">
    <property type="entry name" value="Aspartate Aminotransferase, domain 1"/>
    <property type="match status" value="1"/>
</dbReference>
<comment type="caution">
    <text evidence="5">The sequence shown here is derived from an EMBL/GenBank/DDBJ whole genome shotgun (WGS) entry which is preliminary data.</text>
</comment>
<dbReference type="Gene3D" id="3.40.640.10">
    <property type="entry name" value="Type I PLP-dependent aspartate aminotransferase-like (Major domain)"/>
    <property type="match status" value="1"/>
</dbReference>
<dbReference type="PIRSF" id="PIRSF000390">
    <property type="entry name" value="PLP_StrS"/>
    <property type="match status" value="1"/>
</dbReference>
<dbReference type="InterPro" id="IPR015422">
    <property type="entry name" value="PyrdxlP-dep_Trfase_small"/>
</dbReference>
<dbReference type="AlphaFoldDB" id="A0A231VP53"/>
<reference evidence="5 6" key="1">
    <citation type="submission" date="2017-06" db="EMBL/GenBank/DDBJ databases">
        <title>Isolation and characterization of a thermophilic and butanogenic Thermoanaerobacterium thermosaccharolyticum M5 capable of efficient degradation of hemicellulose.</title>
        <authorList>
            <person name="Xin F."/>
            <person name="Jiang Y."/>
        </authorList>
    </citation>
    <scope>NUCLEOTIDE SEQUENCE [LARGE SCALE GENOMIC DNA]</scope>
    <source>
        <strain evidence="5 6">M5</strain>
    </source>
</reference>
<dbReference type="EMBL" id="NKHD01000002">
    <property type="protein sequence ID" value="OXT09506.1"/>
    <property type="molecule type" value="Genomic_DNA"/>
</dbReference>
<keyword evidence="2 4" id="KW-0663">Pyridoxal phosphate</keyword>
<dbReference type="InterPro" id="IPR015424">
    <property type="entry name" value="PyrdxlP-dep_Trfase"/>
</dbReference>
<evidence type="ECO:0000256" key="1">
    <source>
        <dbReference type="ARBA" id="ARBA00001933"/>
    </source>
</evidence>
<protein>
    <submittedName>
        <fullName evidence="5">Lipopolysaccharide biosynthesis protein RfbH</fullName>
    </submittedName>
</protein>
<comment type="similarity">
    <text evidence="3 4">Belongs to the DegT/DnrJ/EryC1 family.</text>
</comment>
<dbReference type="CDD" id="cd00616">
    <property type="entry name" value="AHBA_syn"/>
    <property type="match status" value="1"/>
</dbReference>
<gene>
    <name evidence="5" type="ORF">CE561_00645</name>
</gene>
<comment type="cofactor">
    <cofactor evidence="1">
        <name>pyridoxal 5'-phosphate</name>
        <dbReference type="ChEBI" id="CHEBI:597326"/>
    </cofactor>
</comment>
<dbReference type="GO" id="GO:0030170">
    <property type="term" value="F:pyridoxal phosphate binding"/>
    <property type="evidence" value="ECO:0007669"/>
    <property type="project" value="TreeGrafter"/>
</dbReference>
<dbReference type="Proteomes" id="UP000215301">
    <property type="component" value="Unassembled WGS sequence"/>
</dbReference>
<evidence type="ECO:0000256" key="3">
    <source>
        <dbReference type="ARBA" id="ARBA00037999"/>
    </source>
</evidence>
<dbReference type="PANTHER" id="PTHR30244">
    <property type="entry name" value="TRANSAMINASE"/>
    <property type="match status" value="1"/>
</dbReference>
<name>A0A231VP53_THETR</name>
<evidence type="ECO:0000313" key="5">
    <source>
        <dbReference type="EMBL" id="OXT09506.1"/>
    </source>
</evidence>
<dbReference type="Pfam" id="PF01041">
    <property type="entry name" value="DegT_DnrJ_EryC1"/>
    <property type="match status" value="1"/>
</dbReference>
<dbReference type="InterPro" id="IPR015421">
    <property type="entry name" value="PyrdxlP-dep_Trfase_major"/>
</dbReference>
<dbReference type="SUPFAM" id="SSF53383">
    <property type="entry name" value="PLP-dependent transferases"/>
    <property type="match status" value="1"/>
</dbReference>
<evidence type="ECO:0000256" key="4">
    <source>
        <dbReference type="RuleBase" id="RU004508"/>
    </source>
</evidence>
<dbReference type="PANTHER" id="PTHR30244:SF34">
    <property type="entry name" value="DTDP-4-AMINO-4,6-DIDEOXYGALACTOSE TRANSAMINASE"/>
    <property type="match status" value="1"/>
</dbReference>
<proteinExistence type="inferred from homology"/>
<evidence type="ECO:0000313" key="6">
    <source>
        <dbReference type="Proteomes" id="UP000215301"/>
    </source>
</evidence>
<organism evidence="5 6">
    <name type="scientific">Thermoanaerobacterium thermosaccharolyticum</name>
    <name type="common">Clostridium thermosaccharolyticum</name>
    <dbReference type="NCBI Taxonomy" id="1517"/>
    <lineage>
        <taxon>Bacteria</taxon>
        <taxon>Bacillati</taxon>
        <taxon>Bacillota</taxon>
        <taxon>Clostridia</taxon>
        <taxon>Thermoanaerobacterales</taxon>
        <taxon>Thermoanaerobacteraceae</taxon>
        <taxon>Thermoanaerobacterium</taxon>
    </lineage>
</organism>
<dbReference type="InterPro" id="IPR000653">
    <property type="entry name" value="DegT/StrS_aminotransferase"/>
</dbReference>
<dbReference type="RefSeq" id="WP_094043223.1">
    <property type="nucleotide sequence ID" value="NZ_NKHD01000002.1"/>
</dbReference>
<dbReference type="GO" id="GO:0000271">
    <property type="term" value="P:polysaccharide biosynthetic process"/>
    <property type="evidence" value="ECO:0007669"/>
    <property type="project" value="TreeGrafter"/>
</dbReference>
<evidence type="ECO:0000256" key="2">
    <source>
        <dbReference type="ARBA" id="ARBA00022898"/>
    </source>
</evidence>
<dbReference type="GO" id="GO:0008483">
    <property type="term" value="F:transaminase activity"/>
    <property type="evidence" value="ECO:0007669"/>
    <property type="project" value="TreeGrafter"/>
</dbReference>
<dbReference type="NCBIfam" id="NF011936">
    <property type="entry name" value="PRK15407.1"/>
    <property type="match status" value="1"/>
</dbReference>
<dbReference type="FunFam" id="3.40.640.10:FF:000079">
    <property type="entry name" value="LPS biosynthesis protein"/>
    <property type="match status" value="1"/>
</dbReference>
<accession>A0A231VP53</accession>